<evidence type="ECO:0000259" key="1">
    <source>
        <dbReference type="Pfam" id="PF00534"/>
    </source>
</evidence>
<dbReference type="CDD" id="cd03801">
    <property type="entry name" value="GT4_PimA-like"/>
    <property type="match status" value="1"/>
</dbReference>
<dbReference type="InterPro" id="IPR028098">
    <property type="entry name" value="Glyco_trans_4-like_N"/>
</dbReference>
<evidence type="ECO:0000313" key="3">
    <source>
        <dbReference type="EMBL" id="HEM66067.1"/>
    </source>
</evidence>
<dbReference type="Gene3D" id="3.40.50.2000">
    <property type="entry name" value="Glycogen Phosphorylase B"/>
    <property type="match status" value="2"/>
</dbReference>
<dbReference type="EMBL" id="DSEU01000002">
    <property type="protein sequence ID" value="HEM66067.1"/>
    <property type="molecule type" value="Genomic_DNA"/>
</dbReference>
<dbReference type="AlphaFoldDB" id="A0A7J2U174"/>
<name>A0A7J2U174_9CREN</name>
<comment type="caution">
    <text evidence="3">The sequence shown here is derived from an EMBL/GenBank/DDBJ whole genome shotgun (WGS) entry which is preliminary data.</text>
</comment>
<keyword evidence="3" id="KW-0808">Transferase</keyword>
<dbReference type="GO" id="GO:0016757">
    <property type="term" value="F:glycosyltransferase activity"/>
    <property type="evidence" value="ECO:0007669"/>
    <property type="project" value="InterPro"/>
</dbReference>
<dbReference type="Pfam" id="PF13439">
    <property type="entry name" value="Glyco_transf_4"/>
    <property type="match status" value="1"/>
</dbReference>
<reference evidence="3" key="1">
    <citation type="journal article" date="2020" name="mSystems">
        <title>Genome- and Community-Level Interaction Insights into Carbon Utilization and Element Cycling Functions of Hydrothermarchaeota in Hydrothermal Sediment.</title>
        <authorList>
            <person name="Zhou Z."/>
            <person name="Liu Y."/>
            <person name="Xu W."/>
            <person name="Pan J."/>
            <person name="Luo Z.H."/>
            <person name="Li M."/>
        </authorList>
    </citation>
    <scope>NUCLEOTIDE SEQUENCE [LARGE SCALE GENOMIC DNA]</scope>
    <source>
        <strain evidence="3">SpSt-125</strain>
    </source>
</reference>
<organism evidence="3">
    <name type="scientific">Ignisphaera aggregans</name>
    <dbReference type="NCBI Taxonomy" id="334771"/>
    <lineage>
        <taxon>Archaea</taxon>
        <taxon>Thermoproteota</taxon>
        <taxon>Thermoprotei</taxon>
        <taxon>Desulfurococcales</taxon>
        <taxon>Desulfurococcaceae</taxon>
        <taxon>Ignisphaera</taxon>
    </lineage>
</organism>
<sequence length="342" mass="38731">MRVLFIAPSYYPHVGGVEYVVKSVAERLTKAGHETIVVAGEPGIDRSREDVVEGVKVVRWPVWSPGNAYHIPRKRSGLEKLLKELAKHMDVVHVHSVHSISTVYAGLVIADSSASPRIVVTPHYHGTGHTFVRRVLWTFWRWRVAELLKRASIVHAVSKREASILASHYPEARSKIVVIPNGVDEDVLSYRWQGQSSNYMVYAGRVEKYKRLEIAIDIAKELNLKLLIIGKGTYREKLVRYANKVYRGGVEFLEPQPRQKYLELLSRARYAINPSKHEAFSIFTAEALAIGTPAIVSKEIAENLEAQAKTFTKDLVIVEKAQIKTWSEMLNNILLTYNKLVL</sequence>
<dbReference type="SUPFAM" id="SSF53756">
    <property type="entry name" value="UDP-Glycosyltransferase/glycogen phosphorylase"/>
    <property type="match status" value="1"/>
</dbReference>
<feature type="domain" description="Glycosyl transferase family 1" evidence="1">
    <location>
        <begin position="197"/>
        <end position="335"/>
    </location>
</feature>
<proteinExistence type="predicted"/>
<dbReference type="PANTHER" id="PTHR45947">
    <property type="entry name" value="SULFOQUINOVOSYL TRANSFERASE SQD2"/>
    <property type="match status" value="1"/>
</dbReference>
<dbReference type="PANTHER" id="PTHR45947:SF3">
    <property type="entry name" value="SULFOQUINOVOSYL TRANSFERASE SQD2"/>
    <property type="match status" value="1"/>
</dbReference>
<dbReference type="InterPro" id="IPR001296">
    <property type="entry name" value="Glyco_trans_1"/>
</dbReference>
<protein>
    <submittedName>
        <fullName evidence="3">Glycosyltransferase</fullName>
    </submittedName>
</protein>
<accession>A0A7J2U174</accession>
<gene>
    <name evidence="3" type="ORF">ENO26_00565</name>
</gene>
<feature type="domain" description="Glycosyltransferase subfamily 4-like N-terminal" evidence="2">
    <location>
        <begin position="14"/>
        <end position="186"/>
    </location>
</feature>
<evidence type="ECO:0000259" key="2">
    <source>
        <dbReference type="Pfam" id="PF13439"/>
    </source>
</evidence>
<dbReference type="InterPro" id="IPR050194">
    <property type="entry name" value="Glycosyltransferase_grp1"/>
</dbReference>
<dbReference type="Pfam" id="PF00534">
    <property type="entry name" value="Glycos_transf_1"/>
    <property type="match status" value="1"/>
</dbReference>